<dbReference type="InterPro" id="IPR038186">
    <property type="entry name" value="CHAD_dom_sf"/>
</dbReference>
<dbReference type="PANTHER" id="PTHR39339:SF1">
    <property type="entry name" value="CHAD DOMAIN-CONTAINING PROTEIN"/>
    <property type="match status" value="1"/>
</dbReference>
<dbReference type="InterPro" id="IPR007899">
    <property type="entry name" value="CHAD_dom"/>
</dbReference>
<comment type="caution">
    <text evidence="2">The sequence shown here is derived from an EMBL/GenBank/DDBJ whole genome shotgun (WGS) entry which is preliminary data.</text>
</comment>
<evidence type="ECO:0000313" key="3">
    <source>
        <dbReference type="Proteomes" id="UP001589611"/>
    </source>
</evidence>
<gene>
    <name evidence="2" type="ORF">ACFFPJ_09700</name>
</gene>
<organism evidence="2 3">
    <name type="scientific">Microbacterium terregens</name>
    <dbReference type="NCBI Taxonomy" id="69363"/>
    <lineage>
        <taxon>Bacteria</taxon>
        <taxon>Bacillati</taxon>
        <taxon>Actinomycetota</taxon>
        <taxon>Actinomycetes</taxon>
        <taxon>Micrococcales</taxon>
        <taxon>Microbacteriaceae</taxon>
        <taxon>Microbacterium</taxon>
    </lineage>
</organism>
<evidence type="ECO:0000259" key="1">
    <source>
        <dbReference type="PROSITE" id="PS51708"/>
    </source>
</evidence>
<sequence length="286" mass="31098">MVRSPAYGDTLGSLVQAYVREQCRVVHDARLPIASRDESVVHPVRVAIRRLRATLRTFRGVYDADVGAGFATELRWAGLLLGELRDLQVLSERFDDPGSSAGAAAHLIAEEIERDRADSWDRVTEALNGARGAALYAEVARWHDDPPFDVGSDRPADRALQKIEKTDARLRTRLRRARAASAAGDPAATALLHSARKAGKRHRYAIELAEPVMGAGAVYAIERSKALQDALGEHQDAVVALAFLRRLDGEGRHGEAATALSDLIARTRESADDTAGVISEVDRIRG</sequence>
<dbReference type="Gene3D" id="1.40.20.10">
    <property type="entry name" value="CHAD domain"/>
    <property type="match status" value="1"/>
</dbReference>
<keyword evidence="3" id="KW-1185">Reference proteome</keyword>
<feature type="domain" description="CHAD" evidence="1">
    <location>
        <begin position="8"/>
        <end position="283"/>
    </location>
</feature>
<dbReference type="PROSITE" id="PS51708">
    <property type="entry name" value="CHAD"/>
    <property type="match status" value="1"/>
</dbReference>
<dbReference type="Pfam" id="PF05235">
    <property type="entry name" value="CHAD"/>
    <property type="match status" value="1"/>
</dbReference>
<dbReference type="PANTHER" id="PTHR39339">
    <property type="entry name" value="SLR1444 PROTEIN"/>
    <property type="match status" value="1"/>
</dbReference>
<accession>A0ABV5T468</accession>
<dbReference type="SMART" id="SM00880">
    <property type="entry name" value="CHAD"/>
    <property type="match status" value="1"/>
</dbReference>
<name>A0ABV5T468_9MICO</name>
<dbReference type="RefSeq" id="WP_344712756.1">
    <property type="nucleotide sequence ID" value="NZ_BAAAWH010000001.1"/>
</dbReference>
<dbReference type="Proteomes" id="UP001589611">
    <property type="component" value="Unassembled WGS sequence"/>
</dbReference>
<evidence type="ECO:0000313" key="2">
    <source>
        <dbReference type="EMBL" id="MFB9646074.1"/>
    </source>
</evidence>
<protein>
    <submittedName>
        <fullName evidence="2">CHAD domain-containing protein</fullName>
    </submittedName>
</protein>
<dbReference type="EMBL" id="JBHMBE010000003">
    <property type="protein sequence ID" value="MFB9646074.1"/>
    <property type="molecule type" value="Genomic_DNA"/>
</dbReference>
<reference evidence="2 3" key="1">
    <citation type="submission" date="2024-09" db="EMBL/GenBank/DDBJ databases">
        <authorList>
            <person name="Sun Q."/>
            <person name="Mori K."/>
        </authorList>
    </citation>
    <scope>NUCLEOTIDE SEQUENCE [LARGE SCALE GENOMIC DNA]</scope>
    <source>
        <strain evidence="2 3">JCM 1342</strain>
    </source>
</reference>
<proteinExistence type="predicted"/>